<feature type="domain" description="NAD-dependent epimerase/dehydratase" evidence="5">
    <location>
        <begin position="11"/>
        <end position="251"/>
    </location>
</feature>
<evidence type="ECO:0000256" key="1">
    <source>
        <dbReference type="ARBA" id="ARBA00001911"/>
    </source>
</evidence>
<dbReference type="InterPro" id="IPR036291">
    <property type="entry name" value="NAD(P)-bd_dom_sf"/>
</dbReference>
<name>A0A1F6M9T2_9BACT</name>
<evidence type="ECO:0000256" key="4">
    <source>
        <dbReference type="ARBA" id="ARBA00023239"/>
    </source>
</evidence>
<evidence type="ECO:0000256" key="3">
    <source>
        <dbReference type="ARBA" id="ARBA00023027"/>
    </source>
</evidence>
<dbReference type="GO" id="GO:0005737">
    <property type="term" value="C:cytoplasm"/>
    <property type="evidence" value="ECO:0007669"/>
    <property type="project" value="TreeGrafter"/>
</dbReference>
<evidence type="ECO:0000259" key="5">
    <source>
        <dbReference type="Pfam" id="PF01370"/>
    </source>
</evidence>
<dbReference type="Gene3D" id="3.40.50.720">
    <property type="entry name" value="NAD(P)-binding Rossmann-like Domain"/>
    <property type="match status" value="1"/>
</dbReference>
<organism evidence="6 7">
    <name type="scientific">Candidatus Magasanikbacteria bacterium RIFCSPHIGHO2_02_FULL_45_10</name>
    <dbReference type="NCBI Taxonomy" id="1798679"/>
    <lineage>
        <taxon>Bacteria</taxon>
        <taxon>Candidatus Magasanikiibacteriota</taxon>
    </lineage>
</organism>
<protein>
    <recommendedName>
        <fullName evidence="5">NAD-dependent epimerase/dehydratase domain-containing protein</fullName>
    </recommendedName>
</protein>
<dbReference type="AlphaFoldDB" id="A0A1F6M9T2"/>
<reference evidence="6 7" key="1">
    <citation type="journal article" date="2016" name="Nat. Commun.">
        <title>Thousands of microbial genomes shed light on interconnected biogeochemical processes in an aquifer system.</title>
        <authorList>
            <person name="Anantharaman K."/>
            <person name="Brown C.T."/>
            <person name="Hug L.A."/>
            <person name="Sharon I."/>
            <person name="Castelle C.J."/>
            <person name="Probst A.J."/>
            <person name="Thomas B.C."/>
            <person name="Singh A."/>
            <person name="Wilkins M.J."/>
            <person name="Karaoz U."/>
            <person name="Brodie E.L."/>
            <person name="Williams K.H."/>
            <person name="Hubbard S.S."/>
            <person name="Banfield J.F."/>
        </authorList>
    </citation>
    <scope>NUCLEOTIDE SEQUENCE [LARGE SCALE GENOMIC DNA]</scope>
</reference>
<gene>
    <name evidence="6" type="ORF">A3D53_00465</name>
</gene>
<dbReference type="PANTHER" id="PTHR43078">
    <property type="entry name" value="UDP-GLUCURONIC ACID DECARBOXYLASE-RELATED"/>
    <property type="match status" value="1"/>
</dbReference>
<comment type="caution">
    <text evidence="6">The sequence shown here is derived from an EMBL/GenBank/DDBJ whole genome shotgun (WGS) entry which is preliminary data.</text>
</comment>
<evidence type="ECO:0000313" key="7">
    <source>
        <dbReference type="Proteomes" id="UP000176413"/>
    </source>
</evidence>
<keyword evidence="4" id="KW-0456">Lyase</keyword>
<dbReference type="GO" id="GO:0042732">
    <property type="term" value="P:D-xylose metabolic process"/>
    <property type="evidence" value="ECO:0007669"/>
    <property type="project" value="InterPro"/>
</dbReference>
<dbReference type="Pfam" id="PF01370">
    <property type="entry name" value="Epimerase"/>
    <property type="match status" value="1"/>
</dbReference>
<proteinExistence type="predicted"/>
<dbReference type="GO" id="GO:0048040">
    <property type="term" value="F:UDP-glucuronate decarboxylase activity"/>
    <property type="evidence" value="ECO:0007669"/>
    <property type="project" value="TreeGrafter"/>
</dbReference>
<dbReference type="InterPro" id="IPR044516">
    <property type="entry name" value="UXS-like"/>
</dbReference>
<dbReference type="InterPro" id="IPR001509">
    <property type="entry name" value="Epimerase_deHydtase"/>
</dbReference>
<dbReference type="GO" id="GO:0070403">
    <property type="term" value="F:NAD+ binding"/>
    <property type="evidence" value="ECO:0007669"/>
    <property type="project" value="InterPro"/>
</dbReference>
<keyword evidence="2" id="KW-0210">Decarboxylase</keyword>
<dbReference type="SUPFAM" id="SSF51735">
    <property type="entry name" value="NAD(P)-binding Rossmann-fold domains"/>
    <property type="match status" value="1"/>
</dbReference>
<dbReference type="PANTHER" id="PTHR43078:SF6">
    <property type="entry name" value="UDP-GLUCURONIC ACID DECARBOXYLASE 1"/>
    <property type="match status" value="1"/>
</dbReference>
<evidence type="ECO:0000256" key="2">
    <source>
        <dbReference type="ARBA" id="ARBA00022793"/>
    </source>
</evidence>
<sequence length="345" mass="39213">MEIPIFEKKNVLVTGGAGFIGSHLCERLLKEANVICVDNFTNSHPNNIKHLLQYADFEFINADVTLPIDLDRFDELDKFKVKFQGIQEIYHLACSANPENFEKMKMDALRANSLSMISTLDLAVKYRSKYVFSSSSVVYGEDISKRNFFKETDQGIVQHLSSRACYDEGKRFAETCVETYRQVHGIDAKMARVFTTYGPHMQLLEKRMIPDFIYNALQGKDLVIYGDESFSTSLCYVTDMVDGMVRLMAAEPEISVVNFGGDREVRYKEVAETIVAMTNSASRVVFEKPMLFTTRKGIPDISRAKEALGWLPLVRLEDGLRKTIDYVIAHREALMLNNFGSPSLR</sequence>
<dbReference type="EMBL" id="MFQA01000047">
    <property type="protein sequence ID" value="OGH68330.1"/>
    <property type="molecule type" value="Genomic_DNA"/>
</dbReference>
<dbReference type="Proteomes" id="UP000176413">
    <property type="component" value="Unassembled WGS sequence"/>
</dbReference>
<comment type="cofactor">
    <cofactor evidence="1">
        <name>NAD(+)</name>
        <dbReference type="ChEBI" id="CHEBI:57540"/>
    </cofactor>
</comment>
<accession>A0A1F6M9T2</accession>
<keyword evidence="3" id="KW-0520">NAD</keyword>
<evidence type="ECO:0000313" key="6">
    <source>
        <dbReference type="EMBL" id="OGH68330.1"/>
    </source>
</evidence>